<reference evidence="1 2" key="1">
    <citation type="submission" date="2019-03" db="EMBL/GenBank/DDBJ databases">
        <title>Genomic Encyclopedia of Archaeal and Bacterial Type Strains, Phase II (KMG-II): from individual species to whole genera.</title>
        <authorList>
            <person name="Goeker M."/>
        </authorList>
    </citation>
    <scope>NUCLEOTIDE SEQUENCE [LARGE SCALE GENOMIC DNA]</scope>
    <source>
        <strain evidence="1 2">DSM 28135</strain>
    </source>
</reference>
<protein>
    <submittedName>
        <fullName evidence="1">Uncharacterized protein</fullName>
    </submittedName>
</protein>
<name>A0A4V3F8I8_9FLAO</name>
<gene>
    <name evidence="1" type="ORF">BXY82_2587</name>
</gene>
<accession>A0A4V3F8I8</accession>
<dbReference type="Proteomes" id="UP000294689">
    <property type="component" value="Unassembled WGS sequence"/>
</dbReference>
<dbReference type="AlphaFoldDB" id="A0A4V3F8I8"/>
<organism evidence="1 2">
    <name type="scientific">Gelidibacter sediminis</name>
    <dbReference type="NCBI Taxonomy" id="1608710"/>
    <lineage>
        <taxon>Bacteria</taxon>
        <taxon>Pseudomonadati</taxon>
        <taxon>Bacteroidota</taxon>
        <taxon>Flavobacteriia</taxon>
        <taxon>Flavobacteriales</taxon>
        <taxon>Flavobacteriaceae</taxon>
        <taxon>Gelidibacter</taxon>
    </lineage>
</organism>
<proteinExistence type="predicted"/>
<evidence type="ECO:0000313" key="1">
    <source>
        <dbReference type="EMBL" id="TDU40536.1"/>
    </source>
</evidence>
<keyword evidence="2" id="KW-1185">Reference proteome</keyword>
<dbReference type="EMBL" id="SOBW01000008">
    <property type="protein sequence ID" value="TDU40536.1"/>
    <property type="molecule type" value="Genomic_DNA"/>
</dbReference>
<sequence length="35" mass="4328">MLSLRVFFMNDSDWKMYREAIFNIYFLSITVLDTF</sequence>
<comment type="caution">
    <text evidence="1">The sequence shown here is derived from an EMBL/GenBank/DDBJ whole genome shotgun (WGS) entry which is preliminary data.</text>
</comment>
<evidence type="ECO:0000313" key="2">
    <source>
        <dbReference type="Proteomes" id="UP000294689"/>
    </source>
</evidence>